<evidence type="ECO:0000259" key="2">
    <source>
        <dbReference type="Pfam" id="PF07626"/>
    </source>
</evidence>
<evidence type="ECO:0000313" key="6">
    <source>
        <dbReference type="Proteomes" id="UP000192907"/>
    </source>
</evidence>
<sequence>MALNRFLINALMIGLGMGALNQSCSQRPGAFLTRNSDDKPSGAKVGNQEFEEVSTKEAESFDAEMQNGIFGMILNDISKDSCTESQGRPEVRLITAQEYISGAEDAFGIDLDDEILMLNLPTDTVEVLGFDHFSQFNKLSKERLERYLDVNGRVAKQVREELAANVINCGKDAKACIQDWLEENLPKLWRMKIDGETIQREMANVNTFGADADGFAILAERLLLSHNFLYRKQLGLDGTLDSWEVASILADSLWAGPPSAELVSLANNGRLNSANSIRSQAEAMIADPMFYDGVKRFTEAWLTTKKIDRKDFAAAGNMDITDDVKASLKEESAGFLYYLVRSGQNKFSDIFDADFTVGNQAFANVYNLSPSSSNVDGLPNGMMPLQFPADRKGLASQPSVAVVSSNLETTNPPKRGKEIMEKFLCQTLETPENIADVVANTKFDKEKSVIDAFDEATNFGTCAGCHSVVNGPGFGMENVGSDGRIRTQDDHGFAVMANLPGSLLVSMESKNGKPFSGVAGLSETLKDTKEVEVCLAVQAFRMVYGRLEKEQDTCTIANAYKRSISTELEFDKLFVELIVQRSLHTK</sequence>
<name>A0A1Y6BCB4_9BACT</name>
<feature type="domain" description="DUF1587" evidence="2">
    <location>
        <begin position="92"/>
        <end position="158"/>
    </location>
</feature>
<evidence type="ECO:0000259" key="4">
    <source>
        <dbReference type="Pfam" id="PF07631"/>
    </source>
</evidence>
<accession>A0A1Y6BCB4</accession>
<dbReference type="Pfam" id="PF07631">
    <property type="entry name" value="PSD4"/>
    <property type="match status" value="1"/>
</dbReference>
<reference evidence="6" key="1">
    <citation type="submission" date="2017-04" db="EMBL/GenBank/DDBJ databases">
        <authorList>
            <person name="Varghese N."/>
            <person name="Submissions S."/>
        </authorList>
    </citation>
    <scope>NUCLEOTIDE SEQUENCE [LARGE SCALE GENOMIC DNA]</scope>
    <source>
        <strain evidence="6">RKEM611</strain>
    </source>
</reference>
<proteinExistence type="predicted"/>
<keyword evidence="6" id="KW-1185">Reference proteome</keyword>
<feature type="region of interest" description="Disordered" evidence="1">
    <location>
        <begin position="31"/>
        <end position="50"/>
    </location>
</feature>
<dbReference type="EMBL" id="FWZT01000003">
    <property type="protein sequence ID" value="SMF00577.1"/>
    <property type="molecule type" value="Genomic_DNA"/>
</dbReference>
<dbReference type="AlphaFoldDB" id="A0A1Y6BCB4"/>
<dbReference type="Pfam" id="PF07627">
    <property type="entry name" value="PSCyt3"/>
    <property type="match status" value="1"/>
</dbReference>
<evidence type="ECO:0008006" key="7">
    <source>
        <dbReference type="Google" id="ProtNLM"/>
    </source>
</evidence>
<evidence type="ECO:0000256" key="1">
    <source>
        <dbReference type="SAM" id="MobiDB-lite"/>
    </source>
</evidence>
<dbReference type="InterPro" id="IPR013039">
    <property type="entry name" value="DUF1588"/>
</dbReference>
<dbReference type="STRING" id="1513793.SAMN06296036_103118"/>
<gene>
    <name evidence="5" type="ORF">SAMN06296036_103118</name>
</gene>
<feature type="domain" description="DUF1588" evidence="3">
    <location>
        <begin position="391"/>
        <end position="489"/>
    </location>
</feature>
<feature type="domain" description="DUF1592" evidence="4">
    <location>
        <begin position="240"/>
        <end position="368"/>
    </location>
</feature>
<dbReference type="Proteomes" id="UP000192907">
    <property type="component" value="Unassembled WGS sequence"/>
</dbReference>
<dbReference type="InterPro" id="IPR013042">
    <property type="entry name" value="DUF1592"/>
</dbReference>
<evidence type="ECO:0000313" key="5">
    <source>
        <dbReference type="EMBL" id="SMF00577.1"/>
    </source>
</evidence>
<organism evidence="5 6">
    <name type="scientific">Pseudobacteriovorax antillogorgiicola</name>
    <dbReference type="NCBI Taxonomy" id="1513793"/>
    <lineage>
        <taxon>Bacteria</taxon>
        <taxon>Pseudomonadati</taxon>
        <taxon>Bdellovibrionota</taxon>
        <taxon>Oligoflexia</taxon>
        <taxon>Oligoflexales</taxon>
        <taxon>Pseudobacteriovoracaceae</taxon>
        <taxon>Pseudobacteriovorax</taxon>
    </lineage>
</organism>
<dbReference type="OrthoDB" id="127185at2"/>
<evidence type="ECO:0000259" key="3">
    <source>
        <dbReference type="Pfam" id="PF07627"/>
    </source>
</evidence>
<protein>
    <recommendedName>
        <fullName evidence="7">Cytochrome c domain-containing protein</fullName>
    </recommendedName>
</protein>
<dbReference type="InterPro" id="IPR013036">
    <property type="entry name" value="DUF1587"/>
</dbReference>
<dbReference type="RefSeq" id="WP_132316165.1">
    <property type="nucleotide sequence ID" value="NZ_FWZT01000003.1"/>
</dbReference>
<dbReference type="Pfam" id="PF07626">
    <property type="entry name" value="PSD3"/>
    <property type="match status" value="1"/>
</dbReference>